<dbReference type="EMBL" id="JADILX010000004">
    <property type="protein sequence ID" value="MBO8484840.1"/>
    <property type="molecule type" value="Genomic_DNA"/>
</dbReference>
<evidence type="ECO:0000256" key="2">
    <source>
        <dbReference type="ARBA" id="ARBA00022692"/>
    </source>
</evidence>
<reference evidence="6" key="2">
    <citation type="journal article" date="2021" name="PeerJ">
        <title>Extensive microbial diversity within the chicken gut microbiome revealed by metagenomics and culture.</title>
        <authorList>
            <person name="Gilroy R."/>
            <person name="Ravi A."/>
            <person name="Getino M."/>
            <person name="Pursley I."/>
            <person name="Horton D.L."/>
            <person name="Alikhan N.F."/>
            <person name="Baker D."/>
            <person name="Gharbi K."/>
            <person name="Hall N."/>
            <person name="Watson M."/>
            <person name="Adriaenssens E.M."/>
            <person name="Foster-Nyarko E."/>
            <person name="Jarju S."/>
            <person name="Secka A."/>
            <person name="Antonio M."/>
            <person name="Oren A."/>
            <person name="Chaudhuri R.R."/>
            <person name="La Ragione R."/>
            <person name="Hildebrand F."/>
            <person name="Pallen M.J."/>
        </authorList>
    </citation>
    <scope>NUCLEOTIDE SEQUENCE</scope>
    <source>
        <strain evidence="6">B2-16538</strain>
    </source>
</reference>
<feature type="transmembrane region" description="Helical" evidence="5">
    <location>
        <begin position="101"/>
        <end position="123"/>
    </location>
</feature>
<accession>A0A9D9J2C4</accession>
<keyword evidence="2 5" id="KW-0812">Transmembrane</keyword>
<organism evidence="6 7">
    <name type="scientific">Candidatus Cryptobacteroides excrementavium</name>
    <dbReference type="NCBI Taxonomy" id="2840759"/>
    <lineage>
        <taxon>Bacteria</taxon>
        <taxon>Pseudomonadati</taxon>
        <taxon>Bacteroidota</taxon>
        <taxon>Bacteroidia</taxon>
        <taxon>Bacteroidales</taxon>
        <taxon>Candidatus Cryptobacteroides</taxon>
    </lineage>
</organism>
<keyword evidence="1" id="KW-1003">Cell membrane</keyword>
<dbReference type="Pfam" id="PF02659">
    <property type="entry name" value="Mntp"/>
    <property type="match status" value="1"/>
</dbReference>
<evidence type="ECO:0000256" key="1">
    <source>
        <dbReference type="ARBA" id="ARBA00022475"/>
    </source>
</evidence>
<keyword evidence="4 5" id="KW-0472">Membrane</keyword>
<gene>
    <name evidence="6" type="ORF">IAB78_00240</name>
</gene>
<evidence type="ECO:0000313" key="7">
    <source>
        <dbReference type="Proteomes" id="UP000823750"/>
    </source>
</evidence>
<feature type="transmembrane region" description="Helical" evidence="5">
    <location>
        <begin position="71"/>
        <end position="89"/>
    </location>
</feature>
<reference evidence="6" key="1">
    <citation type="submission" date="2020-10" db="EMBL/GenBank/DDBJ databases">
        <authorList>
            <person name="Gilroy R."/>
        </authorList>
    </citation>
    <scope>NUCLEOTIDE SEQUENCE</scope>
    <source>
        <strain evidence="6">B2-16538</strain>
    </source>
</reference>
<protein>
    <submittedName>
        <fullName evidence="6">Manganese efflux pump</fullName>
    </submittedName>
</protein>
<keyword evidence="3 5" id="KW-1133">Transmembrane helix</keyword>
<evidence type="ECO:0000256" key="5">
    <source>
        <dbReference type="SAM" id="Phobius"/>
    </source>
</evidence>
<dbReference type="Proteomes" id="UP000823750">
    <property type="component" value="Unassembled WGS sequence"/>
</dbReference>
<sequence length="182" mass="18797">MSVLEIILLSLSLSVDTLVVSLGGSVSLGRVSPGKVLKVSLAFGIMQAMLIFLGWLLGASVASFIHKAAHVIGFVILLYIGGSMVWSALRKSEETVDLRGMKHLLLAAFATSIDALAVGVSLAMSGMETDDALSLTVAVFATTVLASVFGVSCGSLIGCRFGTPARITGGLVLIGIGIRLLF</sequence>
<evidence type="ECO:0000256" key="4">
    <source>
        <dbReference type="ARBA" id="ARBA00023136"/>
    </source>
</evidence>
<name>A0A9D9J2C4_9BACT</name>
<proteinExistence type="predicted"/>
<evidence type="ECO:0000313" key="6">
    <source>
        <dbReference type="EMBL" id="MBO8484840.1"/>
    </source>
</evidence>
<comment type="caution">
    <text evidence="6">The sequence shown here is derived from an EMBL/GenBank/DDBJ whole genome shotgun (WGS) entry which is preliminary data.</text>
</comment>
<feature type="transmembrane region" description="Helical" evidence="5">
    <location>
        <begin position="41"/>
        <end position="65"/>
    </location>
</feature>
<dbReference type="InterPro" id="IPR003810">
    <property type="entry name" value="Mntp/YtaF"/>
</dbReference>
<feature type="transmembrane region" description="Helical" evidence="5">
    <location>
        <begin position="135"/>
        <end position="157"/>
    </location>
</feature>
<feature type="transmembrane region" description="Helical" evidence="5">
    <location>
        <begin position="6"/>
        <end position="29"/>
    </location>
</feature>
<dbReference type="PANTHER" id="PTHR35529">
    <property type="entry name" value="MANGANESE EFFLUX PUMP MNTP-RELATED"/>
    <property type="match status" value="1"/>
</dbReference>
<evidence type="ECO:0000256" key="3">
    <source>
        <dbReference type="ARBA" id="ARBA00022989"/>
    </source>
</evidence>
<dbReference type="PANTHER" id="PTHR35529:SF1">
    <property type="entry name" value="MANGANESE EFFLUX PUMP MNTP-RELATED"/>
    <property type="match status" value="1"/>
</dbReference>
<dbReference type="AlphaFoldDB" id="A0A9D9J2C4"/>